<proteinExistence type="inferred from homology"/>
<evidence type="ECO:0000256" key="6">
    <source>
        <dbReference type="ARBA" id="ARBA00023136"/>
    </source>
</evidence>
<keyword evidence="4 7" id="KW-0812">Transmembrane</keyword>
<keyword evidence="6 7" id="KW-0472">Membrane</keyword>
<dbReference type="Proteomes" id="UP000662818">
    <property type="component" value="Chromosome"/>
</dbReference>
<dbReference type="Pfam" id="PF00528">
    <property type="entry name" value="BPD_transp_1"/>
    <property type="match status" value="1"/>
</dbReference>
<reference evidence="9 10" key="1">
    <citation type="submission" date="2017-06" db="EMBL/GenBank/DDBJ databases">
        <title>Complete Genome Sequence of the Soil Carbazole-Degrading Bacterium Nocardioides aromaticivorans IC177.</title>
        <authorList>
            <person name="Vejarano F."/>
            <person name="Suzuki-Minakuchi C."/>
            <person name="Ohtsubo Y."/>
            <person name="Tsuda M."/>
            <person name="Okada K."/>
            <person name="Nojiri H."/>
        </authorList>
    </citation>
    <scope>NUCLEOTIDE SEQUENCE [LARGE SCALE GENOMIC DNA]</scope>
    <source>
        <strain evidence="9 10">IC177</strain>
    </source>
</reference>
<keyword evidence="3" id="KW-1003">Cell membrane</keyword>
<accession>A0ABX7PR16</accession>
<dbReference type="Gene3D" id="1.10.3720.10">
    <property type="entry name" value="MetI-like"/>
    <property type="match status" value="1"/>
</dbReference>
<evidence type="ECO:0000256" key="1">
    <source>
        <dbReference type="ARBA" id="ARBA00004651"/>
    </source>
</evidence>
<dbReference type="PANTHER" id="PTHR43163">
    <property type="entry name" value="DIPEPTIDE TRANSPORT SYSTEM PERMEASE PROTEIN DPPB-RELATED"/>
    <property type="match status" value="1"/>
</dbReference>
<comment type="similarity">
    <text evidence="7">Belongs to the binding-protein-dependent transport system permease family.</text>
</comment>
<evidence type="ECO:0000256" key="3">
    <source>
        <dbReference type="ARBA" id="ARBA00022475"/>
    </source>
</evidence>
<feature type="transmembrane region" description="Helical" evidence="7">
    <location>
        <begin position="155"/>
        <end position="181"/>
    </location>
</feature>
<evidence type="ECO:0000256" key="7">
    <source>
        <dbReference type="RuleBase" id="RU363032"/>
    </source>
</evidence>
<feature type="transmembrane region" description="Helical" evidence="7">
    <location>
        <begin position="242"/>
        <end position="267"/>
    </location>
</feature>
<dbReference type="Pfam" id="PF19300">
    <property type="entry name" value="BPD_transp_1_N"/>
    <property type="match status" value="1"/>
</dbReference>
<organism evidence="9 10">
    <name type="scientific">Nocardioides aromaticivorans</name>
    <dbReference type="NCBI Taxonomy" id="200618"/>
    <lineage>
        <taxon>Bacteria</taxon>
        <taxon>Bacillati</taxon>
        <taxon>Actinomycetota</taxon>
        <taxon>Actinomycetes</taxon>
        <taxon>Propionibacteriales</taxon>
        <taxon>Nocardioidaceae</taxon>
        <taxon>Nocardioides</taxon>
    </lineage>
</organism>
<dbReference type="PANTHER" id="PTHR43163:SF3">
    <property type="entry name" value="PEPTIDE ABC TRANSPORTER PERMEASE PROTEIN"/>
    <property type="match status" value="1"/>
</dbReference>
<feature type="domain" description="ABC transmembrane type-1" evidence="8">
    <location>
        <begin position="116"/>
        <end position="316"/>
    </location>
</feature>
<gene>
    <name evidence="9" type="ORF">CFH99_22735</name>
</gene>
<evidence type="ECO:0000256" key="4">
    <source>
        <dbReference type="ARBA" id="ARBA00022692"/>
    </source>
</evidence>
<comment type="subcellular location">
    <subcellularLocation>
        <location evidence="1 7">Cell membrane</location>
        <topology evidence="1 7">Multi-pass membrane protein</topology>
    </subcellularLocation>
</comment>
<evidence type="ECO:0000313" key="9">
    <source>
        <dbReference type="EMBL" id="QSR28445.1"/>
    </source>
</evidence>
<dbReference type="InterPro" id="IPR000515">
    <property type="entry name" value="MetI-like"/>
</dbReference>
<evidence type="ECO:0000256" key="2">
    <source>
        <dbReference type="ARBA" id="ARBA00022448"/>
    </source>
</evidence>
<dbReference type="PROSITE" id="PS50928">
    <property type="entry name" value="ABC_TM1"/>
    <property type="match status" value="1"/>
</dbReference>
<keyword evidence="5 7" id="KW-1133">Transmembrane helix</keyword>
<evidence type="ECO:0000259" key="8">
    <source>
        <dbReference type="PROSITE" id="PS50928"/>
    </source>
</evidence>
<dbReference type="InterPro" id="IPR035906">
    <property type="entry name" value="MetI-like_sf"/>
</dbReference>
<sequence>MSLLSTVSAGVSAGAARGRGELGRRAVTTVLGACGTIVASSFVIFVALSNAPGDPVAGLLGAKSTDAARAAKRAELGLDDPLLVRYWHWLTDALHGDFGTSVVFRQDVAGLIGPRLETTLLLVALASVLMLAAGISLGVAGGVSRRWRSLVSAAVGLGISVPAFVAAGFLTSVFAVSLGWFPTFGAGVGLLDRIHHLALPAVALSIGYGAYIAQLTSAAVHEESGKEHVETSRGRGISERRILRAHILTNAALPVMTASGLAIAGLVTGAVVVEEAFAIDGIGSLLVKSISSKDYSVVLAVSLVIVTVFVVMTTIIDIAQAFLDPRQRGAVR</sequence>
<protein>
    <submittedName>
        <fullName evidence="9">ABC transporter permease</fullName>
    </submittedName>
</protein>
<feature type="transmembrane region" description="Helical" evidence="7">
    <location>
        <begin position="201"/>
        <end position="221"/>
    </location>
</feature>
<dbReference type="SUPFAM" id="SSF161098">
    <property type="entry name" value="MetI-like"/>
    <property type="match status" value="1"/>
</dbReference>
<evidence type="ECO:0000256" key="5">
    <source>
        <dbReference type="ARBA" id="ARBA00022989"/>
    </source>
</evidence>
<feature type="transmembrane region" description="Helical" evidence="7">
    <location>
        <begin position="26"/>
        <end position="48"/>
    </location>
</feature>
<dbReference type="EMBL" id="CP022295">
    <property type="protein sequence ID" value="QSR28445.1"/>
    <property type="molecule type" value="Genomic_DNA"/>
</dbReference>
<evidence type="ECO:0000313" key="10">
    <source>
        <dbReference type="Proteomes" id="UP000662818"/>
    </source>
</evidence>
<keyword evidence="10" id="KW-1185">Reference proteome</keyword>
<keyword evidence="2 7" id="KW-0813">Transport</keyword>
<dbReference type="CDD" id="cd06261">
    <property type="entry name" value="TM_PBP2"/>
    <property type="match status" value="1"/>
</dbReference>
<name>A0ABX7PR16_9ACTN</name>
<dbReference type="InterPro" id="IPR045621">
    <property type="entry name" value="BPD_transp_1_N"/>
</dbReference>
<feature type="transmembrane region" description="Helical" evidence="7">
    <location>
        <begin position="295"/>
        <end position="323"/>
    </location>
</feature>
<feature type="transmembrane region" description="Helical" evidence="7">
    <location>
        <begin position="120"/>
        <end position="143"/>
    </location>
</feature>